<evidence type="ECO:0000256" key="3">
    <source>
        <dbReference type="ARBA" id="ARBA00012729"/>
    </source>
</evidence>
<evidence type="ECO:0000259" key="13">
    <source>
        <dbReference type="PROSITE" id="PS50940"/>
    </source>
</evidence>
<reference evidence="15" key="1">
    <citation type="submission" date="2021-06" db="EMBL/GenBank/DDBJ databases">
        <authorList>
            <person name="Hodson N. C."/>
            <person name="Mongue J. A."/>
            <person name="Jaron S. K."/>
        </authorList>
    </citation>
    <scope>NUCLEOTIDE SEQUENCE</scope>
</reference>
<keyword evidence="8" id="KW-1015">Disulfide bond</keyword>
<evidence type="ECO:0000256" key="6">
    <source>
        <dbReference type="ARBA" id="ARBA00022801"/>
    </source>
</evidence>
<evidence type="ECO:0000256" key="2">
    <source>
        <dbReference type="ARBA" id="ARBA00009121"/>
    </source>
</evidence>
<accession>A0A8J2LEL3</accession>
<comment type="caution">
    <text evidence="15">The sequence shown here is derived from an EMBL/GenBank/DDBJ whole genome shotgun (WGS) entry which is preliminary data.</text>
</comment>
<evidence type="ECO:0000256" key="8">
    <source>
        <dbReference type="ARBA" id="ARBA00023157"/>
    </source>
</evidence>
<dbReference type="GO" id="GO:0006032">
    <property type="term" value="P:chitin catabolic process"/>
    <property type="evidence" value="ECO:0007669"/>
    <property type="project" value="UniProtKB-KW"/>
</dbReference>
<proteinExistence type="inferred from homology"/>
<feature type="non-terminal residue" evidence="15">
    <location>
        <position position="225"/>
    </location>
</feature>
<evidence type="ECO:0000259" key="14">
    <source>
        <dbReference type="PROSITE" id="PS51910"/>
    </source>
</evidence>
<dbReference type="PANTHER" id="PTHR11177:SF359">
    <property type="entry name" value="CHITINASE 10-RELATED"/>
    <property type="match status" value="1"/>
</dbReference>
<gene>
    <name evidence="15" type="ORF">AFUS01_LOCUS31516</name>
</gene>
<evidence type="ECO:0000256" key="5">
    <source>
        <dbReference type="ARBA" id="ARBA00022729"/>
    </source>
</evidence>
<dbReference type="InterPro" id="IPR050314">
    <property type="entry name" value="Glycosyl_Hydrlase_18"/>
</dbReference>
<evidence type="ECO:0000256" key="4">
    <source>
        <dbReference type="ARBA" id="ARBA00022669"/>
    </source>
</evidence>
<dbReference type="EMBL" id="CAJVCH010502057">
    <property type="protein sequence ID" value="CAG7821163.1"/>
    <property type="molecule type" value="Genomic_DNA"/>
</dbReference>
<dbReference type="PROSITE" id="PS51910">
    <property type="entry name" value="GH18_2"/>
    <property type="match status" value="1"/>
</dbReference>
<dbReference type="Pfam" id="PF01607">
    <property type="entry name" value="CBM_14"/>
    <property type="match status" value="1"/>
</dbReference>
<feature type="non-terminal residue" evidence="15">
    <location>
        <position position="1"/>
    </location>
</feature>
<evidence type="ECO:0000256" key="7">
    <source>
        <dbReference type="ARBA" id="ARBA00023024"/>
    </source>
</evidence>
<keyword evidence="10" id="KW-0326">Glycosidase</keyword>
<evidence type="ECO:0000313" key="16">
    <source>
        <dbReference type="Proteomes" id="UP000708208"/>
    </source>
</evidence>
<dbReference type="GO" id="GO:0005576">
    <property type="term" value="C:extracellular region"/>
    <property type="evidence" value="ECO:0007669"/>
    <property type="project" value="InterPro"/>
</dbReference>
<dbReference type="InterPro" id="IPR001223">
    <property type="entry name" value="Glyco_hydro18_cat"/>
</dbReference>
<dbReference type="AlphaFoldDB" id="A0A8J2LEL3"/>
<protein>
    <recommendedName>
        <fullName evidence="3">chitinase</fullName>
        <ecNumber evidence="3">3.2.1.14</ecNumber>
    </recommendedName>
</protein>
<evidence type="ECO:0000256" key="10">
    <source>
        <dbReference type="ARBA" id="ARBA00023295"/>
    </source>
</evidence>
<dbReference type="GO" id="GO:0008061">
    <property type="term" value="F:chitin binding"/>
    <property type="evidence" value="ECO:0007669"/>
    <property type="project" value="UniProtKB-KW"/>
</dbReference>
<comment type="similarity">
    <text evidence="2">Belongs to the glycosyl hydrolase 18 family. Chitinase class II subfamily.</text>
</comment>
<dbReference type="GO" id="GO:0000272">
    <property type="term" value="P:polysaccharide catabolic process"/>
    <property type="evidence" value="ECO:0007669"/>
    <property type="project" value="UniProtKB-KW"/>
</dbReference>
<sequence length="225" mass="24757">MPLYGQSFTLTNPSNNGLNSPSVGGGTAGVFTRASGFLAYYEICRHVQREGWTVVQDPTGAMGPYAYRGNQWVSYDDVDMIAKKSQLIRDLGLGGGMIWALDLDDFKNTCGEGHYPLLTTIRNVLGSSKLSPATSPSNVIGQTQRPNQQVPSQRPIVVHPPAEGVHKIENEVCSDEPFRPHPTDCTKYYQCLYGRYTENRCPPGTFWNTNRCDWTCGTSTSGNVP</sequence>
<feature type="compositionally biased region" description="Polar residues" evidence="12">
    <location>
        <begin position="132"/>
        <end position="152"/>
    </location>
</feature>
<dbReference type="PANTHER" id="PTHR11177">
    <property type="entry name" value="CHITINASE"/>
    <property type="match status" value="1"/>
</dbReference>
<keyword evidence="5" id="KW-0732">Signal</keyword>
<keyword evidence="6" id="KW-0378">Hydrolase</keyword>
<dbReference type="Proteomes" id="UP000708208">
    <property type="component" value="Unassembled WGS sequence"/>
</dbReference>
<evidence type="ECO:0000256" key="1">
    <source>
        <dbReference type="ARBA" id="ARBA00000822"/>
    </source>
</evidence>
<name>A0A8J2LEL3_9HEXA</name>
<dbReference type="PROSITE" id="PS50940">
    <property type="entry name" value="CHIT_BIND_II"/>
    <property type="match status" value="1"/>
</dbReference>
<evidence type="ECO:0000256" key="11">
    <source>
        <dbReference type="ARBA" id="ARBA00023326"/>
    </source>
</evidence>
<evidence type="ECO:0000256" key="9">
    <source>
        <dbReference type="ARBA" id="ARBA00023277"/>
    </source>
</evidence>
<dbReference type="InterPro" id="IPR002557">
    <property type="entry name" value="Chitin-bd_dom"/>
</dbReference>
<evidence type="ECO:0000313" key="15">
    <source>
        <dbReference type="EMBL" id="CAG7821163.1"/>
    </source>
</evidence>
<evidence type="ECO:0000256" key="12">
    <source>
        <dbReference type="SAM" id="MobiDB-lite"/>
    </source>
</evidence>
<dbReference type="EC" id="3.2.1.14" evidence="3"/>
<keyword evidence="16" id="KW-1185">Reference proteome</keyword>
<dbReference type="GO" id="GO:0008843">
    <property type="term" value="F:endochitinase activity"/>
    <property type="evidence" value="ECO:0007669"/>
    <property type="project" value="UniProtKB-EC"/>
</dbReference>
<dbReference type="SMART" id="SM00494">
    <property type="entry name" value="ChtBD2"/>
    <property type="match status" value="1"/>
</dbReference>
<keyword evidence="11" id="KW-0624">Polysaccharide degradation</keyword>
<keyword evidence="7" id="KW-0146">Chitin degradation</keyword>
<comment type="catalytic activity">
    <reaction evidence="1">
        <text>Random endo-hydrolysis of N-acetyl-beta-D-glucosaminide (1-&gt;4)-beta-linkages in chitin and chitodextrins.</text>
        <dbReference type="EC" id="3.2.1.14"/>
    </reaction>
</comment>
<keyword evidence="4" id="KW-0147">Chitin-binding</keyword>
<dbReference type="OrthoDB" id="73875at2759"/>
<dbReference type="Pfam" id="PF00704">
    <property type="entry name" value="Glyco_hydro_18"/>
    <property type="match status" value="1"/>
</dbReference>
<feature type="domain" description="Chitin-binding type-2" evidence="13">
    <location>
        <begin position="170"/>
        <end position="214"/>
    </location>
</feature>
<dbReference type="FunFam" id="3.10.50.10:FF:000004">
    <property type="entry name" value="Chitinase 5"/>
    <property type="match status" value="1"/>
</dbReference>
<keyword evidence="9" id="KW-0119">Carbohydrate metabolism</keyword>
<feature type="region of interest" description="Disordered" evidence="12">
    <location>
        <begin position="132"/>
        <end position="153"/>
    </location>
</feature>
<organism evidence="15 16">
    <name type="scientific">Allacma fusca</name>
    <dbReference type="NCBI Taxonomy" id="39272"/>
    <lineage>
        <taxon>Eukaryota</taxon>
        <taxon>Metazoa</taxon>
        <taxon>Ecdysozoa</taxon>
        <taxon>Arthropoda</taxon>
        <taxon>Hexapoda</taxon>
        <taxon>Collembola</taxon>
        <taxon>Symphypleona</taxon>
        <taxon>Sminthuridae</taxon>
        <taxon>Allacma</taxon>
    </lineage>
</organism>
<feature type="domain" description="GH18" evidence="14">
    <location>
        <begin position="1"/>
        <end position="128"/>
    </location>
</feature>